<organism evidence="2 3">
    <name type="scientific">Discina gigas</name>
    <dbReference type="NCBI Taxonomy" id="1032678"/>
    <lineage>
        <taxon>Eukaryota</taxon>
        <taxon>Fungi</taxon>
        <taxon>Dikarya</taxon>
        <taxon>Ascomycota</taxon>
        <taxon>Pezizomycotina</taxon>
        <taxon>Pezizomycetes</taxon>
        <taxon>Pezizales</taxon>
        <taxon>Discinaceae</taxon>
        <taxon>Discina</taxon>
    </lineage>
</organism>
<evidence type="ECO:0000313" key="2">
    <source>
        <dbReference type="EMBL" id="KAL0630321.1"/>
    </source>
</evidence>
<sequence length="186" mass="20651">AGYLARHIDQYHVDDVNSPGSSVSSGSEIAGFYGNHNATQPETESCENRSDVEAGAASPEDETGAASPDDEAGAPPNEPKPTVEVYPGSASTLGDVEDYNKYLDDLWNPWAPFYDTREWQLARWFIQSKTTKTQIDEFFNLGLHSSQPGNRPFQSSFTLRQTLERMTGAPRVWKHGSSQLRSHRND</sequence>
<feature type="non-terminal residue" evidence="2">
    <location>
        <position position="1"/>
    </location>
</feature>
<gene>
    <name evidence="2" type="ORF">Q9L58_010832</name>
</gene>
<feature type="compositionally biased region" description="Acidic residues" evidence="1">
    <location>
        <begin position="59"/>
        <end position="72"/>
    </location>
</feature>
<accession>A0ABR3G2Z4</accession>
<feature type="compositionally biased region" description="Low complexity" evidence="1">
    <location>
        <begin position="18"/>
        <end position="27"/>
    </location>
</feature>
<proteinExistence type="predicted"/>
<keyword evidence="3" id="KW-1185">Reference proteome</keyword>
<evidence type="ECO:0000313" key="3">
    <source>
        <dbReference type="Proteomes" id="UP001447188"/>
    </source>
</evidence>
<feature type="region of interest" description="Disordered" evidence="1">
    <location>
        <begin position="13"/>
        <end position="91"/>
    </location>
</feature>
<comment type="caution">
    <text evidence="2">The sequence shown here is derived from an EMBL/GenBank/DDBJ whole genome shotgun (WGS) entry which is preliminary data.</text>
</comment>
<reference evidence="2 3" key="1">
    <citation type="submission" date="2024-02" db="EMBL/GenBank/DDBJ databases">
        <title>Discinaceae phylogenomics.</title>
        <authorList>
            <person name="Dirks A.C."/>
            <person name="James T.Y."/>
        </authorList>
    </citation>
    <scope>NUCLEOTIDE SEQUENCE [LARGE SCALE GENOMIC DNA]</scope>
    <source>
        <strain evidence="2 3">ACD0624</strain>
    </source>
</reference>
<name>A0ABR3G2Z4_9PEZI</name>
<dbReference type="EMBL" id="JBBBZM010000806">
    <property type="protein sequence ID" value="KAL0630321.1"/>
    <property type="molecule type" value="Genomic_DNA"/>
</dbReference>
<protein>
    <submittedName>
        <fullName evidence="2">Uncharacterized protein</fullName>
    </submittedName>
</protein>
<dbReference type="Proteomes" id="UP001447188">
    <property type="component" value="Unassembled WGS sequence"/>
</dbReference>
<evidence type="ECO:0000256" key="1">
    <source>
        <dbReference type="SAM" id="MobiDB-lite"/>
    </source>
</evidence>